<keyword evidence="4" id="KW-0699">rRNA-binding</keyword>
<feature type="domain" description="RNase III" evidence="6">
    <location>
        <begin position="72"/>
        <end position="169"/>
    </location>
</feature>
<dbReference type="EC" id="3.1.26.-" evidence="4"/>
<evidence type="ECO:0000256" key="4">
    <source>
        <dbReference type="HAMAP-Rule" id="MF_01468"/>
    </source>
</evidence>
<dbReference type="Proteomes" id="UP000310636">
    <property type="component" value="Unassembled WGS sequence"/>
</dbReference>
<dbReference type="HAMAP" id="MF_01468">
    <property type="entry name" value="RNase_Mini_III"/>
    <property type="match status" value="1"/>
</dbReference>
<comment type="cofactor">
    <cofactor evidence="4">
        <name>Mg(2+)</name>
        <dbReference type="ChEBI" id="CHEBI:18420"/>
    </cofactor>
</comment>
<dbReference type="InterPro" id="IPR000999">
    <property type="entry name" value="RNase_III_dom"/>
</dbReference>
<keyword evidence="4" id="KW-0460">Magnesium</keyword>
<feature type="compositionally biased region" description="Basic and acidic residues" evidence="5">
    <location>
        <begin position="1"/>
        <end position="20"/>
    </location>
</feature>
<keyword evidence="8" id="KW-1185">Reference proteome</keyword>
<keyword evidence="3 4" id="KW-0378">Hydrolase</keyword>
<dbReference type="GO" id="GO:0005737">
    <property type="term" value="C:cytoplasm"/>
    <property type="evidence" value="ECO:0007669"/>
    <property type="project" value="UniProtKB-SubCell"/>
</dbReference>
<dbReference type="EMBL" id="SSOB01000014">
    <property type="protein sequence ID" value="THF79079.1"/>
    <property type="molecule type" value="Genomic_DNA"/>
</dbReference>
<reference evidence="7 8" key="1">
    <citation type="submission" date="2019-04" db="EMBL/GenBank/DDBJ databases">
        <title>Cohnella sp. nov. isolated from preserved vegetables.</title>
        <authorList>
            <person name="Lin S.-Y."/>
            <person name="Hung M.-H."/>
            <person name="Young C.-C."/>
        </authorList>
    </citation>
    <scope>NUCLEOTIDE SEQUENCE [LARGE SCALE GENOMIC DNA]</scope>
    <source>
        <strain evidence="7 8">CC-MHH1044</strain>
    </source>
</reference>
<dbReference type="GO" id="GO:0006364">
    <property type="term" value="P:rRNA processing"/>
    <property type="evidence" value="ECO:0007669"/>
    <property type="project" value="UniProtKB-UniRule"/>
</dbReference>
<evidence type="ECO:0000256" key="2">
    <source>
        <dbReference type="ARBA" id="ARBA00022759"/>
    </source>
</evidence>
<keyword evidence="4" id="KW-0690">Ribosome biogenesis</keyword>
<dbReference type="InterPro" id="IPR036389">
    <property type="entry name" value="RNase_III_sf"/>
</dbReference>
<dbReference type="Pfam" id="PF00636">
    <property type="entry name" value="Ribonuclease_3"/>
    <property type="match status" value="1"/>
</dbReference>
<evidence type="ECO:0000256" key="3">
    <source>
        <dbReference type="ARBA" id="ARBA00022801"/>
    </source>
</evidence>
<comment type="caution">
    <text evidence="7">The sequence shown here is derived from an EMBL/GenBank/DDBJ whole genome shotgun (WGS) entry which is preliminary data.</text>
</comment>
<dbReference type="PANTHER" id="PTHR34276">
    <property type="entry name" value="MINI-RIBONUCLEASE 3"/>
    <property type="match status" value="1"/>
</dbReference>
<dbReference type="OrthoDB" id="46571at2"/>
<evidence type="ECO:0000256" key="5">
    <source>
        <dbReference type="SAM" id="MobiDB-lite"/>
    </source>
</evidence>
<dbReference type="AlphaFoldDB" id="A0A4S4BVC2"/>
<dbReference type="GO" id="GO:0019843">
    <property type="term" value="F:rRNA binding"/>
    <property type="evidence" value="ECO:0007669"/>
    <property type="project" value="UniProtKB-UniRule"/>
</dbReference>
<dbReference type="InterPro" id="IPR008226">
    <property type="entry name" value="Mini3_fam"/>
</dbReference>
<dbReference type="Gene3D" id="1.10.1520.10">
    <property type="entry name" value="Ribonuclease III domain"/>
    <property type="match status" value="1"/>
</dbReference>
<gene>
    <name evidence="4" type="primary">mrnC</name>
    <name evidence="7" type="ORF">E6C55_12745</name>
</gene>
<dbReference type="SUPFAM" id="SSF69065">
    <property type="entry name" value="RNase III domain-like"/>
    <property type="match status" value="1"/>
</dbReference>
<comment type="subcellular location">
    <subcellularLocation>
        <location evidence="4">Cytoplasm</location>
    </subcellularLocation>
</comment>
<feature type="active site" evidence="4">
    <location>
        <position position="78"/>
    </location>
</feature>
<keyword evidence="4" id="KW-0963">Cytoplasm</keyword>
<sequence>MTESKRVEGGNAEPKAETERSASGTAGRTASRTAGGTAGGQAPGLPEKRLPEAVIAPVVPGDVPVHLLPPIVLAYIGDAVFEVYVRQRLILEAAIRKPQQLHKAASSRVSAAAQARLLEKWQPLLTEEEADVARRGRNTKSGQPPKNADPAAYRLATGLECLVGYLYYRGERDRLEQLIGLAFEEDRTNE</sequence>
<feature type="region of interest" description="Disordered" evidence="5">
    <location>
        <begin position="129"/>
        <end position="150"/>
    </location>
</feature>
<keyword evidence="4" id="KW-0698">rRNA processing</keyword>
<comment type="similarity">
    <text evidence="4">Belongs to the MrnC RNase family.</text>
</comment>
<dbReference type="PANTHER" id="PTHR34276:SF1">
    <property type="entry name" value="MINI-RIBONUCLEASE 3"/>
    <property type="match status" value="1"/>
</dbReference>
<dbReference type="RefSeq" id="WP_136370186.1">
    <property type="nucleotide sequence ID" value="NZ_SSOB01000014.1"/>
</dbReference>
<evidence type="ECO:0000313" key="8">
    <source>
        <dbReference type="Proteomes" id="UP000310636"/>
    </source>
</evidence>
<name>A0A4S4BVC2_9BACL</name>
<organism evidence="7 8">
    <name type="scientific">Cohnella fermenti</name>
    <dbReference type="NCBI Taxonomy" id="2565925"/>
    <lineage>
        <taxon>Bacteria</taxon>
        <taxon>Bacillati</taxon>
        <taxon>Bacillota</taxon>
        <taxon>Bacilli</taxon>
        <taxon>Bacillales</taxon>
        <taxon>Paenibacillaceae</taxon>
        <taxon>Cohnella</taxon>
    </lineage>
</organism>
<accession>A0A4S4BVC2</accession>
<evidence type="ECO:0000313" key="7">
    <source>
        <dbReference type="EMBL" id="THF79079.1"/>
    </source>
</evidence>
<evidence type="ECO:0000256" key="1">
    <source>
        <dbReference type="ARBA" id="ARBA00022722"/>
    </source>
</evidence>
<proteinExistence type="inferred from homology"/>
<evidence type="ECO:0000259" key="6">
    <source>
        <dbReference type="Pfam" id="PF00636"/>
    </source>
</evidence>
<protein>
    <recommendedName>
        <fullName evidence="4">Mini-ribonuclease 3</fullName>
        <shortName evidence="4">Mini-3</shortName>
        <shortName evidence="4">Mini-RNase 3</shortName>
        <ecNumber evidence="4">3.1.26.-</ecNumber>
    </recommendedName>
    <alternativeName>
        <fullName evidence="4">Mini-RNase III</fullName>
        <shortName evidence="4">Mini-III</shortName>
    </alternativeName>
</protein>
<keyword evidence="1 4" id="KW-0540">Nuclease</keyword>
<comment type="subunit">
    <text evidence="4">Homodimer.</text>
</comment>
<feature type="compositionally biased region" description="Low complexity" evidence="5">
    <location>
        <begin position="21"/>
        <end position="35"/>
    </location>
</feature>
<feature type="region of interest" description="Disordered" evidence="5">
    <location>
        <begin position="1"/>
        <end position="46"/>
    </location>
</feature>
<keyword evidence="2 4" id="KW-0255">Endonuclease</keyword>
<comment type="function">
    <text evidence="4">Involved in correct processing of both the 5' and 3' ends of 23S rRNA precursor. Processes 30S rRNA precursor transcript even in absence of ribonuclease 3 (Rnc); Rnc processes 30S rRNA into smaller rRNA precursors.</text>
</comment>
<keyword evidence="4" id="KW-0694">RNA-binding</keyword>
<dbReference type="GO" id="GO:0004525">
    <property type="term" value="F:ribonuclease III activity"/>
    <property type="evidence" value="ECO:0007669"/>
    <property type="project" value="InterPro"/>
</dbReference>